<dbReference type="InterPro" id="IPR002549">
    <property type="entry name" value="AI-2E-like"/>
</dbReference>
<keyword evidence="10" id="KW-1185">Reference proteome</keyword>
<dbReference type="AlphaFoldDB" id="A0A850T7S3"/>
<dbReference type="PANTHER" id="PTHR21716:SF53">
    <property type="entry name" value="PERMEASE PERM-RELATED"/>
    <property type="match status" value="1"/>
</dbReference>
<keyword evidence="3" id="KW-0813">Transport</keyword>
<evidence type="ECO:0000256" key="2">
    <source>
        <dbReference type="ARBA" id="ARBA00009773"/>
    </source>
</evidence>
<evidence type="ECO:0000313" key="9">
    <source>
        <dbReference type="EMBL" id="NWH04277.1"/>
    </source>
</evidence>
<reference evidence="9 10" key="1">
    <citation type="submission" date="2020-06" db="EMBL/GenBank/DDBJ databases">
        <title>High-quality draft genome of sulfate reducer Desulfobacter latus type strain AcrS2 isolated from marine sediment.</title>
        <authorList>
            <person name="Hoppe M."/>
            <person name="Larsen C.K."/>
            <person name="Marshall I.P.G."/>
            <person name="Schramm A."/>
            <person name="Marietou A.G."/>
        </authorList>
    </citation>
    <scope>NUCLEOTIDE SEQUENCE [LARGE SCALE GENOMIC DNA]</scope>
    <source>
        <strain evidence="9 10">AcRS2</strain>
    </source>
</reference>
<accession>A0A850T7S3</accession>
<sequence>MRSMFQAWFNRHFSNPQIVILVLLLLSGFLTIFLLGAMLLPVFVSIIIAYLLEGIIQWLERFKIKRTASVIVVTILFMTCLTLSLVGLLPLLAKQVALFVQELPSMMIQGEKLLITQFEQHSDLMSRLQIDSFTNAIATELTSQGQQLLSFSLAGVRNLITLIVYLVLVPLLVFFFLRDKSTILGWLAGFLPEDHSLATIVWNDVNQQISNYVRGKIWEILIVWGVSYSIFALFELKFALLISFFVGISVLIPYIGATILVLPVALVAFIQWGPVPKSAYVVGIYGIIQALDGNLLAPLLLSEVVGLHPVAIIVSLLIFGGFWGIWGLFLAIPLATLVHAVIKAWRSVGSVRDAVPTQSDWS</sequence>
<feature type="transmembrane region" description="Helical" evidence="8">
    <location>
        <begin position="312"/>
        <end position="342"/>
    </location>
</feature>
<name>A0A850T7S3_9BACT</name>
<evidence type="ECO:0000256" key="7">
    <source>
        <dbReference type="ARBA" id="ARBA00023136"/>
    </source>
</evidence>
<feature type="transmembrane region" description="Helical" evidence="8">
    <location>
        <begin position="159"/>
        <end position="177"/>
    </location>
</feature>
<evidence type="ECO:0000256" key="8">
    <source>
        <dbReference type="SAM" id="Phobius"/>
    </source>
</evidence>
<keyword evidence="5 8" id="KW-0812">Transmembrane</keyword>
<comment type="subcellular location">
    <subcellularLocation>
        <location evidence="1">Cell membrane</location>
        <topology evidence="1">Multi-pass membrane protein</topology>
    </subcellularLocation>
</comment>
<dbReference type="Proteomes" id="UP000553343">
    <property type="component" value="Unassembled WGS sequence"/>
</dbReference>
<dbReference type="PANTHER" id="PTHR21716">
    <property type="entry name" value="TRANSMEMBRANE PROTEIN"/>
    <property type="match status" value="1"/>
</dbReference>
<feature type="transmembrane region" description="Helical" evidence="8">
    <location>
        <begin position="279"/>
        <end position="300"/>
    </location>
</feature>
<dbReference type="Pfam" id="PF01594">
    <property type="entry name" value="AI-2E_transport"/>
    <property type="match status" value="1"/>
</dbReference>
<gene>
    <name evidence="9" type="ORF">HXW94_04625</name>
</gene>
<feature type="transmembrane region" description="Helical" evidence="8">
    <location>
        <begin position="217"/>
        <end position="234"/>
    </location>
</feature>
<dbReference type="GO" id="GO:0005886">
    <property type="term" value="C:plasma membrane"/>
    <property type="evidence" value="ECO:0007669"/>
    <property type="project" value="UniProtKB-SubCell"/>
</dbReference>
<evidence type="ECO:0000256" key="1">
    <source>
        <dbReference type="ARBA" id="ARBA00004651"/>
    </source>
</evidence>
<comment type="caution">
    <text evidence="9">The sequence shown here is derived from an EMBL/GenBank/DDBJ whole genome shotgun (WGS) entry which is preliminary data.</text>
</comment>
<feature type="transmembrane region" description="Helical" evidence="8">
    <location>
        <begin position="240"/>
        <end position="267"/>
    </location>
</feature>
<evidence type="ECO:0000256" key="6">
    <source>
        <dbReference type="ARBA" id="ARBA00022989"/>
    </source>
</evidence>
<comment type="similarity">
    <text evidence="2">Belongs to the autoinducer-2 exporter (AI-2E) (TC 2.A.86) family.</text>
</comment>
<keyword evidence="7 8" id="KW-0472">Membrane</keyword>
<evidence type="ECO:0000256" key="4">
    <source>
        <dbReference type="ARBA" id="ARBA00022475"/>
    </source>
</evidence>
<feature type="transmembrane region" description="Helical" evidence="8">
    <location>
        <begin position="70"/>
        <end position="93"/>
    </location>
</feature>
<keyword evidence="6 8" id="KW-1133">Transmembrane helix</keyword>
<protein>
    <submittedName>
        <fullName evidence="9">AI-2E family transporter</fullName>
    </submittedName>
</protein>
<evidence type="ECO:0000256" key="5">
    <source>
        <dbReference type="ARBA" id="ARBA00022692"/>
    </source>
</evidence>
<proteinExistence type="inferred from homology"/>
<dbReference type="GO" id="GO:0055085">
    <property type="term" value="P:transmembrane transport"/>
    <property type="evidence" value="ECO:0007669"/>
    <property type="project" value="TreeGrafter"/>
</dbReference>
<dbReference type="EMBL" id="JACADJ010000009">
    <property type="protein sequence ID" value="NWH04277.1"/>
    <property type="molecule type" value="Genomic_DNA"/>
</dbReference>
<keyword evidence="4" id="KW-1003">Cell membrane</keyword>
<evidence type="ECO:0000256" key="3">
    <source>
        <dbReference type="ARBA" id="ARBA00022448"/>
    </source>
</evidence>
<feature type="transmembrane region" description="Helical" evidence="8">
    <location>
        <begin position="20"/>
        <end position="50"/>
    </location>
</feature>
<evidence type="ECO:0000313" key="10">
    <source>
        <dbReference type="Proteomes" id="UP000553343"/>
    </source>
</evidence>
<dbReference type="RefSeq" id="WP_178365724.1">
    <property type="nucleotide sequence ID" value="NZ_JACADJ010000009.1"/>
</dbReference>
<organism evidence="9 10">
    <name type="scientific">Desulfobacter latus</name>
    <dbReference type="NCBI Taxonomy" id="2292"/>
    <lineage>
        <taxon>Bacteria</taxon>
        <taxon>Pseudomonadati</taxon>
        <taxon>Thermodesulfobacteriota</taxon>
        <taxon>Desulfobacteria</taxon>
        <taxon>Desulfobacterales</taxon>
        <taxon>Desulfobacteraceae</taxon>
        <taxon>Desulfobacter</taxon>
    </lineage>
</organism>